<protein>
    <submittedName>
        <fullName evidence="3">DUF2061 domain-containing protein</fullName>
    </submittedName>
</protein>
<evidence type="ECO:0000256" key="1">
    <source>
        <dbReference type="SAM" id="Phobius"/>
    </source>
</evidence>
<reference evidence="3 4" key="1">
    <citation type="journal article" date="2019" name="Int. J. Syst. Evol. Microbiol.">
        <title>The Global Catalogue of Microorganisms (GCM) 10K type strain sequencing project: providing services to taxonomists for standard genome sequencing and annotation.</title>
        <authorList>
            <consortium name="The Broad Institute Genomics Platform"/>
            <consortium name="The Broad Institute Genome Sequencing Center for Infectious Disease"/>
            <person name="Wu L."/>
            <person name="Ma J."/>
        </authorList>
    </citation>
    <scope>NUCLEOTIDE SEQUENCE [LARGE SCALE GENOMIC DNA]</scope>
    <source>
        <strain evidence="3 4">CGMCC 1.3240</strain>
    </source>
</reference>
<gene>
    <name evidence="3" type="ORF">ACFQGH_08270</name>
</gene>
<evidence type="ECO:0000313" key="4">
    <source>
        <dbReference type="Proteomes" id="UP001596312"/>
    </source>
</evidence>
<accession>A0ABD5V5X3</accession>
<keyword evidence="1" id="KW-0472">Membrane</keyword>
<dbReference type="RefSeq" id="WP_340603703.1">
    <property type="nucleotide sequence ID" value="NZ_JBBMXV010000002.1"/>
</dbReference>
<feature type="transmembrane region" description="Helical" evidence="1">
    <location>
        <begin position="22"/>
        <end position="40"/>
    </location>
</feature>
<dbReference type="AlphaFoldDB" id="A0ABD5V5X3"/>
<keyword evidence="1" id="KW-1133">Transmembrane helix</keyword>
<sequence length="76" mass="8350">MGAATISQRPTQTRSRALVKTVCYRLFMFAITAAVAFLVTGTASEALSIGLATNLLKTGTYYVYERAWARVTWGVR</sequence>
<keyword evidence="1" id="KW-0812">Transmembrane</keyword>
<evidence type="ECO:0000313" key="3">
    <source>
        <dbReference type="EMBL" id="MFC6905191.1"/>
    </source>
</evidence>
<keyword evidence="4" id="KW-1185">Reference proteome</keyword>
<comment type="caution">
    <text evidence="3">The sequence shown here is derived from an EMBL/GenBank/DDBJ whole genome shotgun (WGS) entry which is preliminary data.</text>
</comment>
<dbReference type="EMBL" id="JBHSXQ010000002">
    <property type="protein sequence ID" value="MFC6905191.1"/>
    <property type="molecule type" value="Genomic_DNA"/>
</dbReference>
<dbReference type="Proteomes" id="UP001596312">
    <property type="component" value="Unassembled WGS sequence"/>
</dbReference>
<evidence type="ECO:0000259" key="2">
    <source>
        <dbReference type="Pfam" id="PF09834"/>
    </source>
</evidence>
<organism evidence="3 4">
    <name type="scientific">Halalkalicoccus tibetensis</name>
    <dbReference type="NCBI Taxonomy" id="175632"/>
    <lineage>
        <taxon>Archaea</taxon>
        <taxon>Methanobacteriati</taxon>
        <taxon>Methanobacteriota</taxon>
        <taxon>Stenosarchaea group</taxon>
        <taxon>Halobacteria</taxon>
        <taxon>Halobacteriales</taxon>
        <taxon>Halococcaceae</taxon>
        <taxon>Halalkalicoccus</taxon>
    </lineage>
</organism>
<dbReference type="InterPro" id="IPR018638">
    <property type="entry name" value="DUF2061_membrane"/>
</dbReference>
<dbReference type="Pfam" id="PF09834">
    <property type="entry name" value="DUF2061"/>
    <property type="match status" value="1"/>
</dbReference>
<feature type="domain" description="DUF2061" evidence="2">
    <location>
        <begin position="18"/>
        <end position="69"/>
    </location>
</feature>
<name>A0ABD5V5X3_9EURY</name>
<proteinExistence type="predicted"/>